<dbReference type="RefSeq" id="WP_120238988.1">
    <property type="nucleotide sequence ID" value="NZ_RAPQ01000008.1"/>
</dbReference>
<evidence type="ECO:0000313" key="2">
    <source>
        <dbReference type="Proteomes" id="UP000284531"/>
    </source>
</evidence>
<keyword evidence="2" id="KW-1185">Reference proteome</keyword>
<sequence length="207" mass="22324">MGKYNQGILGPFTGKVGSVVGSSWKGVNYIKSLPGPNASNTEGQQKQRSRFKAVVSFASSLLETLIRPVWNLSAGKMTGYNLFVKTNIAAFDETGDLSNFSQFRASVGNLSLPSNLTIQDDAEVSSGIEMSWKDESTTGVGNADDKLHLLVMSDSKVHMIHSTAARSDQSAEITLPVDPGATHIYAFFGTAEADEYSLDQYQMVNVT</sequence>
<comment type="caution">
    <text evidence="1">The sequence shown here is derived from an EMBL/GenBank/DDBJ whole genome shotgun (WGS) entry which is preliminary data.</text>
</comment>
<accession>A0A419X8W9</accession>
<dbReference type="AlphaFoldDB" id="A0A419X8W9"/>
<gene>
    <name evidence="1" type="ORF">BXY64_1199</name>
</gene>
<dbReference type="Proteomes" id="UP000284531">
    <property type="component" value="Unassembled WGS sequence"/>
</dbReference>
<dbReference type="OrthoDB" id="656016at2"/>
<dbReference type="Pfam" id="PF19781">
    <property type="entry name" value="DUF6266"/>
    <property type="match status" value="1"/>
</dbReference>
<proteinExistence type="predicted"/>
<reference evidence="1 2" key="1">
    <citation type="submission" date="2018-09" db="EMBL/GenBank/DDBJ databases">
        <title>Genomic Encyclopedia of Archaeal and Bacterial Type Strains, Phase II (KMG-II): from individual species to whole genera.</title>
        <authorList>
            <person name="Goeker M."/>
        </authorList>
    </citation>
    <scope>NUCLEOTIDE SEQUENCE [LARGE SCALE GENOMIC DNA]</scope>
    <source>
        <strain evidence="1 2">DSM 21950</strain>
    </source>
</reference>
<name>A0A419X8W9_9BACT</name>
<protein>
    <submittedName>
        <fullName evidence="1">Uncharacterized protein</fullName>
    </submittedName>
</protein>
<organism evidence="1 2">
    <name type="scientific">Marinifilum flexuosum</name>
    <dbReference type="NCBI Taxonomy" id="1117708"/>
    <lineage>
        <taxon>Bacteria</taxon>
        <taxon>Pseudomonadati</taxon>
        <taxon>Bacteroidota</taxon>
        <taxon>Bacteroidia</taxon>
        <taxon>Marinilabiliales</taxon>
        <taxon>Marinifilaceae</taxon>
    </lineage>
</organism>
<dbReference type="InterPro" id="IPR046233">
    <property type="entry name" value="DUF6266"/>
</dbReference>
<evidence type="ECO:0000313" key="1">
    <source>
        <dbReference type="EMBL" id="RKE04183.1"/>
    </source>
</evidence>
<dbReference type="EMBL" id="RAPQ01000008">
    <property type="protein sequence ID" value="RKE04183.1"/>
    <property type="molecule type" value="Genomic_DNA"/>
</dbReference>